<feature type="non-terminal residue" evidence="1">
    <location>
        <position position="197"/>
    </location>
</feature>
<organism evidence="1 2">
    <name type="scientific">Spiromyces aspiralis</name>
    <dbReference type="NCBI Taxonomy" id="68401"/>
    <lineage>
        <taxon>Eukaryota</taxon>
        <taxon>Fungi</taxon>
        <taxon>Fungi incertae sedis</taxon>
        <taxon>Zoopagomycota</taxon>
        <taxon>Kickxellomycotina</taxon>
        <taxon>Kickxellomycetes</taxon>
        <taxon>Kickxellales</taxon>
        <taxon>Kickxellaceae</taxon>
        <taxon>Spiromyces</taxon>
    </lineage>
</organism>
<protein>
    <submittedName>
        <fullName evidence="1">Uncharacterized protein</fullName>
    </submittedName>
</protein>
<reference evidence="1" key="1">
    <citation type="submission" date="2022-06" db="EMBL/GenBank/DDBJ databases">
        <title>Phylogenomic reconstructions and comparative analyses of Kickxellomycotina fungi.</title>
        <authorList>
            <person name="Reynolds N.K."/>
            <person name="Stajich J.E."/>
            <person name="Barry K."/>
            <person name="Grigoriev I.V."/>
            <person name="Crous P."/>
            <person name="Smith M.E."/>
        </authorList>
    </citation>
    <scope>NUCLEOTIDE SEQUENCE</scope>
    <source>
        <strain evidence="1">RSA 2271</strain>
    </source>
</reference>
<accession>A0ACC1HUQ9</accession>
<keyword evidence="2" id="KW-1185">Reference proteome</keyword>
<name>A0ACC1HUQ9_9FUNG</name>
<dbReference type="Proteomes" id="UP001145114">
    <property type="component" value="Unassembled WGS sequence"/>
</dbReference>
<sequence length="197" mass="23044">MSLVPNKSDVWSRIKVKSHHGTAIEKTCPQSRPRTKNRTYSYCLGCIVRWIIIEKRCPLCRKLVTKILYNIDSDMFDMVNAQDEQQVKRLAQNFEGLHSSTICRHSLGCNSKTAPCLGLDRRLRTWIERDLRAITNVQDVELLVHLIRGCIERDPDIFSDSLRRHLHAFLDTHTDHFLSELQQFIDSSLDIETYDRY</sequence>
<comment type="caution">
    <text evidence="1">The sequence shown here is derived from an EMBL/GenBank/DDBJ whole genome shotgun (WGS) entry which is preliminary data.</text>
</comment>
<evidence type="ECO:0000313" key="2">
    <source>
        <dbReference type="Proteomes" id="UP001145114"/>
    </source>
</evidence>
<dbReference type="EMBL" id="JAMZIH010000060">
    <property type="protein sequence ID" value="KAJ1680061.1"/>
    <property type="molecule type" value="Genomic_DNA"/>
</dbReference>
<gene>
    <name evidence="1" type="ORF">EV182_000762</name>
</gene>
<evidence type="ECO:0000313" key="1">
    <source>
        <dbReference type="EMBL" id="KAJ1680061.1"/>
    </source>
</evidence>
<proteinExistence type="predicted"/>